<evidence type="ECO:0000313" key="4">
    <source>
        <dbReference type="Proteomes" id="UP000604046"/>
    </source>
</evidence>
<feature type="region of interest" description="Disordered" evidence="1">
    <location>
        <begin position="133"/>
        <end position="184"/>
    </location>
</feature>
<feature type="transmembrane region" description="Helical" evidence="2">
    <location>
        <begin position="36"/>
        <end position="57"/>
    </location>
</feature>
<evidence type="ECO:0000256" key="2">
    <source>
        <dbReference type="SAM" id="Phobius"/>
    </source>
</evidence>
<feature type="transmembrane region" description="Helical" evidence="2">
    <location>
        <begin position="7"/>
        <end position="24"/>
    </location>
</feature>
<keyword evidence="2" id="KW-0472">Membrane</keyword>
<dbReference type="AlphaFoldDB" id="A0A812M3N7"/>
<dbReference type="Proteomes" id="UP000604046">
    <property type="component" value="Unassembled WGS sequence"/>
</dbReference>
<gene>
    <name evidence="3" type="primary">ext1c</name>
    <name evidence="3" type="ORF">SNAT2548_LOCUS12488</name>
</gene>
<keyword evidence="4" id="KW-1185">Reference proteome</keyword>
<dbReference type="OrthoDB" id="437130at2759"/>
<protein>
    <submittedName>
        <fullName evidence="3">Ext1c protein</fullName>
    </submittedName>
</protein>
<comment type="caution">
    <text evidence="3">The sequence shown here is derived from an EMBL/GenBank/DDBJ whole genome shotgun (WGS) entry which is preliminary data.</text>
</comment>
<keyword evidence="2" id="KW-1133">Transmembrane helix</keyword>
<evidence type="ECO:0000256" key="1">
    <source>
        <dbReference type="SAM" id="MobiDB-lite"/>
    </source>
</evidence>
<dbReference type="EMBL" id="CAJNDS010001202">
    <property type="protein sequence ID" value="CAE7251594.1"/>
    <property type="molecule type" value="Genomic_DNA"/>
</dbReference>
<evidence type="ECO:0000313" key="3">
    <source>
        <dbReference type="EMBL" id="CAE7251594.1"/>
    </source>
</evidence>
<accession>A0A812M3N7</accession>
<organism evidence="3 4">
    <name type="scientific">Symbiodinium natans</name>
    <dbReference type="NCBI Taxonomy" id="878477"/>
    <lineage>
        <taxon>Eukaryota</taxon>
        <taxon>Sar</taxon>
        <taxon>Alveolata</taxon>
        <taxon>Dinophyceae</taxon>
        <taxon>Suessiales</taxon>
        <taxon>Symbiodiniaceae</taxon>
        <taxon>Symbiodinium</taxon>
    </lineage>
</organism>
<name>A0A812M3N7_9DINO</name>
<keyword evidence="2" id="KW-0812">Transmembrane</keyword>
<reference evidence="3" key="1">
    <citation type="submission" date="2021-02" db="EMBL/GenBank/DDBJ databases">
        <authorList>
            <person name="Dougan E. K."/>
            <person name="Rhodes N."/>
            <person name="Thang M."/>
            <person name="Chan C."/>
        </authorList>
    </citation>
    <scope>NUCLEOTIDE SEQUENCE</scope>
</reference>
<proteinExistence type="predicted"/>
<sequence>MFACMCMFVIQLMLYGYLIMSIYYREKLTDASDRMWVQYVCGSIISGTMLGFDASFIPGECRLFFGMFTSSRKVSDMNTIFPNYDLAMSWAVNDIFAATAHFMLPMVLMDAEDNLDFVKDATCVLFICPAGHSASDSTRARSSPRSRAGRSSAGGKGRKSPAGAKKPTSQTSNVLAGPGRSFPA</sequence>